<accession>A0A5B7CIN5</accession>
<keyword evidence="2" id="KW-1185">Reference proteome</keyword>
<evidence type="ECO:0000313" key="1">
    <source>
        <dbReference type="EMBL" id="MPC09369.1"/>
    </source>
</evidence>
<proteinExistence type="predicted"/>
<organism evidence="1 2">
    <name type="scientific">Portunus trituberculatus</name>
    <name type="common">Swimming crab</name>
    <name type="synonym">Neptunus trituberculatus</name>
    <dbReference type="NCBI Taxonomy" id="210409"/>
    <lineage>
        <taxon>Eukaryota</taxon>
        <taxon>Metazoa</taxon>
        <taxon>Ecdysozoa</taxon>
        <taxon>Arthropoda</taxon>
        <taxon>Crustacea</taxon>
        <taxon>Multicrustacea</taxon>
        <taxon>Malacostraca</taxon>
        <taxon>Eumalacostraca</taxon>
        <taxon>Eucarida</taxon>
        <taxon>Decapoda</taxon>
        <taxon>Pleocyemata</taxon>
        <taxon>Brachyura</taxon>
        <taxon>Eubrachyura</taxon>
        <taxon>Portunoidea</taxon>
        <taxon>Portunidae</taxon>
        <taxon>Portuninae</taxon>
        <taxon>Portunus</taxon>
    </lineage>
</organism>
<name>A0A5B7CIN5_PORTR</name>
<protein>
    <submittedName>
        <fullName evidence="1">Uncharacterized protein</fullName>
    </submittedName>
</protein>
<comment type="caution">
    <text evidence="1">The sequence shown here is derived from an EMBL/GenBank/DDBJ whole genome shotgun (WGS) entry which is preliminary data.</text>
</comment>
<sequence length="94" mass="10392">MWPGWWWVCGTGTAPTIPATLALPSPTLALWSYPHHPYHFDPALTILGTLAMPTLPLALWSYPHYPCHFSPALTTHGTLLLPSPCSHCSIQQFT</sequence>
<dbReference type="EMBL" id="VSRR010000067">
    <property type="protein sequence ID" value="MPC09369.1"/>
    <property type="molecule type" value="Genomic_DNA"/>
</dbReference>
<dbReference type="AlphaFoldDB" id="A0A5B7CIN5"/>
<gene>
    <name evidence="1" type="ORF">E2C01_001979</name>
</gene>
<evidence type="ECO:0000313" key="2">
    <source>
        <dbReference type="Proteomes" id="UP000324222"/>
    </source>
</evidence>
<reference evidence="1 2" key="1">
    <citation type="submission" date="2019-05" db="EMBL/GenBank/DDBJ databases">
        <title>Another draft genome of Portunus trituberculatus and its Hox gene families provides insights of decapod evolution.</title>
        <authorList>
            <person name="Jeong J.-H."/>
            <person name="Song I."/>
            <person name="Kim S."/>
            <person name="Choi T."/>
            <person name="Kim D."/>
            <person name="Ryu S."/>
            <person name="Kim W."/>
        </authorList>
    </citation>
    <scope>NUCLEOTIDE SEQUENCE [LARGE SCALE GENOMIC DNA]</scope>
    <source>
        <tissue evidence="1">Muscle</tissue>
    </source>
</reference>
<dbReference type="Proteomes" id="UP000324222">
    <property type="component" value="Unassembled WGS sequence"/>
</dbReference>